<name>A0A1X7R3Q7_9SACH</name>
<dbReference type="EMBL" id="FXLY01000005">
    <property type="protein sequence ID" value="SMN20302.1"/>
    <property type="molecule type" value="Genomic_DNA"/>
</dbReference>
<dbReference type="InterPro" id="IPR016720">
    <property type="entry name" value="PC_Trfase_euk"/>
</dbReference>
<evidence type="ECO:0000256" key="13">
    <source>
        <dbReference type="ARBA" id="ARBA00023136"/>
    </source>
</evidence>
<dbReference type="Pfam" id="PF01148">
    <property type="entry name" value="CTP_transf_1"/>
    <property type="match status" value="1"/>
</dbReference>
<comment type="subcellular location">
    <subcellularLocation>
        <location evidence="2">Membrane</location>
        <topology evidence="2">Multi-pass membrane protein</topology>
    </subcellularLocation>
</comment>
<feature type="transmembrane region" description="Helical" evidence="16">
    <location>
        <begin position="67"/>
        <end position="88"/>
    </location>
</feature>
<keyword evidence="12 16" id="KW-0443">Lipid metabolism</keyword>
<dbReference type="Proteomes" id="UP000196158">
    <property type="component" value="Unassembled WGS sequence"/>
</dbReference>
<dbReference type="PROSITE" id="PS01315">
    <property type="entry name" value="CDS"/>
    <property type="match status" value="1"/>
</dbReference>
<evidence type="ECO:0000313" key="20">
    <source>
        <dbReference type="Proteomes" id="UP000196158"/>
    </source>
</evidence>
<feature type="transmembrane region" description="Helical" evidence="16">
    <location>
        <begin position="307"/>
        <end position="329"/>
    </location>
</feature>
<keyword evidence="10 16" id="KW-0548">Nucleotidyltransferase</keyword>
<evidence type="ECO:0000256" key="1">
    <source>
        <dbReference type="ARBA" id="ARBA00001698"/>
    </source>
</evidence>
<dbReference type="EC" id="2.7.7.41" evidence="6 16"/>
<evidence type="ECO:0000256" key="6">
    <source>
        <dbReference type="ARBA" id="ARBA00012487"/>
    </source>
</evidence>
<dbReference type="PANTHER" id="PTHR13773:SF8">
    <property type="entry name" value="PHOSPHATIDATE CYTIDYLYLTRANSFERASE, PHOTORECEPTOR-SPECIFIC"/>
    <property type="match status" value="1"/>
</dbReference>
<feature type="compositionally biased region" description="Basic residues" evidence="18">
    <location>
        <begin position="1"/>
        <end position="17"/>
    </location>
</feature>
<evidence type="ECO:0000256" key="8">
    <source>
        <dbReference type="ARBA" id="ARBA00022679"/>
    </source>
</evidence>
<dbReference type="UniPathway" id="UPA00557">
    <property type="reaction ID" value="UER00614"/>
</dbReference>
<evidence type="ECO:0000256" key="5">
    <source>
        <dbReference type="ARBA" id="ARBA00010185"/>
    </source>
</evidence>
<dbReference type="PANTHER" id="PTHR13773">
    <property type="entry name" value="PHOSPHATIDATE CYTIDYLYLTRANSFERASE"/>
    <property type="match status" value="1"/>
</dbReference>
<keyword evidence="8 16" id="KW-0808">Transferase</keyword>
<feature type="region of interest" description="Disordered" evidence="18">
    <location>
        <begin position="1"/>
        <end position="31"/>
    </location>
</feature>
<feature type="transmembrane region" description="Helical" evidence="16">
    <location>
        <begin position="193"/>
        <end position="214"/>
    </location>
</feature>
<keyword evidence="13 16" id="KW-0472">Membrane</keyword>
<dbReference type="InterPro" id="IPR000374">
    <property type="entry name" value="PC_trans"/>
</dbReference>
<evidence type="ECO:0000256" key="17">
    <source>
        <dbReference type="RuleBase" id="RU003938"/>
    </source>
</evidence>
<comment type="pathway">
    <text evidence="4">Lipid metabolism.</text>
</comment>
<dbReference type="GO" id="GO:0016024">
    <property type="term" value="P:CDP-diacylglycerol biosynthetic process"/>
    <property type="evidence" value="ECO:0007669"/>
    <property type="project" value="UniProtKB-UniRule"/>
</dbReference>
<dbReference type="OrthoDB" id="10260889at2759"/>
<comment type="similarity">
    <text evidence="5 16 17">Belongs to the CDS family.</text>
</comment>
<organism evidence="19 20">
    <name type="scientific">Maudiozyma saulgeensis</name>
    <dbReference type="NCBI Taxonomy" id="1789683"/>
    <lineage>
        <taxon>Eukaryota</taxon>
        <taxon>Fungi</taxon>
        <taxon>Dikarya</taxon>
        <taxon>Ascomycota</taxon>
        <taxon>Saccharomycotina</taxon>
        <taxon>Saccharomycetes</taxon>
        <taxon>Saccharomycetales</taxon>
        <taxon>Saccharomycetaceae</taxon>
        <taxon>Maudiozyma</taxon>
    </lineage>
</organism>
<evidence type="ECO:0000256" key="16">
    <source>
        <dbReference type="PIRNR" id="PIRNR018269"/>
    </source>
</evidence>
<evidence type="ECO:0000256" key="2">
    <source>
        <dbReference type="ARBA" id="ARBA00004141"/>
    </source>
</evidence>
<keyword evidence="15 16" id="KW-1208">Phospholipid metabolism</keyword>
<evidence type="ECO:0000256" key="18">
    <source>
        <dbReference type="SAM" id="MobiDB-lite"/>
    </source>
</evidence>
<evidence type="ECO:0000256" key="12">
    <source>
        <dbReference type="ARBA" id="ARBA00023098"/>
    </source>
</evidence>
<keyword evidence="14 16" id="KW-0594">Phospholipid biosynthesis</keyword>
<feature type="transmembrane region" description="Helical" evidence="16">
    <location>
        <begin position="41"/>
        <end position="61"/>
    </location>
</feature>
<keyword evidence="9 16" id="KW-0812">Transmembrane</keyword>
<sequence length="433" mass="48922">MAKSSTSKKGKTSKKSSPKPTHNVVGAKGETPKTESRKYNFLIRTIWTFVMISGFFVTLASGHIWCVALVLLCQIAAFKECIALTSISSREKNLPLTKTLNWYFLFTTLYYLSGKHLFTFFQTAVFENKILTWMVLNHKFVCYCLYVLGFVLFVCSLRKGFLKFQFASLCATHMALLFIVFQGNLIIKNILNGLFWFLVPCGLVIVNDIFAYLCGITFGKTKLIEISPKKTLEGFMGAWFFTAISSIIFTRLLSPFMYMTCPVQDVHANFLSNVTCELNPIFLPQIYRAPPIIFEKFGVSSITIKPVYFHALNLATFASLFAPFGGFFASGIKRTFKVKDFGHSIPGHGGITDRIDCQFLMGSFANLYYETFISEHRITVETVLSTILMNLDDKDILELITTLIDVLLKKGVLSKKQHKKVVQVFAEVVKALN</sequence>
<evidence type="ECO:0000256" key="10">
    <source>
        <dbReference type="ARBA" id="ARBA00022695"/>
    </source>
</evidence>
<dbReference type="AlphaFoldDB" id="A0A1X7R3Q7"/>
<reference evidence="19 20" key="1">
    <citation type="submission" date="2017-04" db="EMBL/GenBank/DDBJ databases">
        <authorList>
            <person name="Afonso C.L."/>
            <person name="Miller P.J."/>
            <person name="Scott M.A."/>
            <person name="Spackman E."/>
            <person name="Goraichik I."/>
            <person name="Dimitrov K.M."/>
            <person name="Suarez D.L."/>
            <person name="Swayne D.E."/>
        </authorList>
    </citation>
    <scope>NUCLEOTIDE SEQUENCE [LARGE SCALE GENOMIC DNA]</scope>
</reference>
<keyword evidence="7 16" id="KW-0444">Lipid biosynthesis</keyword>
<evidence type="ECO:0000256" key="14">
    <source>
        <dbReference type="ARBA" id="ARBA00023209"/>
    </source>
</evidence>
<proteinExistence type="inferred from homology"/>
<evidence type="ECO:0000313" key="19">
    <source>
        <dbReference type="EMBL" id="SMN20302.1"/>
    </source>
</evidence>
<feature type="transmembrane region" description="Helical" evidence="16">
    <location>
        <begin position="130"/>
        <end position="154"/>
    </location>
</feature>
<evidence type="ECO:0000256" key="9">
    <source>
        <dbReference type="ARBA" id="ARBA00022692"/>
    </source>
</evidence>
<dbReference type="GO" id="GO:0004605">
    <property type="term" value="F:phosphatidate cytidylyltransferase activity"/>
    <property type="evidence" value="ECO:0007669"/>
    <property type="project" value="UniProtKB-UniRule"/>
</dbReference>
<evidence type="ECO:0000256" key="4">
    <source>
        <dbReference type="ARBA" id="ARBA00005189"/>
    </source>
</evidence>
<dbReference type="PIRSF" id="PIRSF018269">
    <property type="entry name" value="PC_trans_euk"/>
    <property type="match status" value="1"/>
</dbReference>
<feature type="transmembrane region" description="Helical" evidence="16">
    <location>
        <begin position="235"/>
        <end position="253"/>
    </location>
</feature>
<comment type="catalytic activity">
    <reaction evidence="1 16 17">
        <text>a 1,2-diacyl-sn-glycero-3-phosphate + CTP + H(+) = a CDP-1,2-diacyl-sn-glycerol + diphosphate</text>
        <dbReference type="Rhea" id="RHEA:16229"/>
        <dbReference type="ChEBI" id="CHEBI:15378"/>
        <dbReference type="ChEBI" id="CHEBI:33019"/>
        <dbReference type="ChEBI" id="CHEBI:37563"/>
        <dbReference type="ChEBI" id="CHEBI:58332"/>
        <dbReference type="ChEBI" id="CHEBI:58608"/>
        <dbReference type="EC" id="2.7.7.41"/>
    </reaction>
</comment>
<evidence type="ECO:0000256" key="3">
    <source>
        <dbReference type="ARBA" id="ARBA00005119"/>
    </source>
</evidence>
<accession>A0A1X7R3Q7</accession>
<gene>
    <name evidence="19" type="ORF">KASA_0N02563G</name>
</gene>
<protein>
    <recommendedName>
        <fullName evidence="6 16">Phosphatidate cytidylyltransferase</fullName>
        <ecNumber evidence="6 16">2.7.7.41</ecNumber>
    </recommendedName>
</protein>
<feature type="transmembrane region" description="Helical" evidence="16">
    <location>
        <begin position="166"/>
        <end position="187"/>
    </location>
</feature>
<feature type="transmembrane region" description="Helical" evidence="16">
    <location>
        <begin position="100"/>
        <end position="118"/>
    </location>
</feature>
<keyword evidence="11 16" id="KW-1133">Transmembrane helix</keyword>
<keyword evidence="20" id="KW-1185">Reference proteome</keyword>
<dbReference type="GO" id="GO:0005789">
    <property type="term" value="C:endoplasmic reticulum membrane"/>
    <property type="evidence" value="ECO:0007669"/>
    <property type="project" value="TreeGrafter"/>
</dbReference>
<evidence type="ECO:0000256" key="11">
    <source>
        <dbReference type="ARBA" id="ARBA00022989"/>
    </source>
</evidence>
<evidence type="ECO:0000256" key="7">
    <source>
        <dbReference type="ARBA" id="ARBA00022516"/>
    </source>
</evidence>
<evidence type="ECO:0000256" key="15">
    <source>
        <dbReference type="ARBA" id="ARBA00023264"/>
    </source>
</evidence>
<comment type="pathway">
    <text evidence="3 16 17">Phospholipid metabolism; CDP-diacylglycerol biosynthesis; CDP-diacylglycerol from sn-glycerol 3-phosphate: step 3/3.</text>
</comment>
<dbReference type="STRING" id="1789683.A0A1X7R3Q7"/>